<gene>
    <name evidence="1" type="ORF">GAYE_FCTG49G0028</name>
</gene>
<dbReference type="EMBL" id="JANCYU010000001">
    <property type="protein sequence ID" value="KAK4522149.1"/>
    <property type="molecule type" value="Genomic_DNA"/>
</dbReference>
<keyword evidence="2" id="KW-1185">Reference proteome</keyword>
<reference evidence="1 2" key="1">
    <citation type="submission" date="2022-07" db="EMBL/GenBank/DDBJ databases">
        <title>Genome-wide signatures of adaptation to extreme environments.</title>
        <authorList>
            <person name="Cho C.H."/>
            <person name="Yoon H.S."/>
        </authorList>
    </citation>
    <scope>NUCLEOTIDE SEQUENCE [LARGE SCALE GENOMIC DNA]</scope>
    <source>
        <strain evidence="1 2">108.79 E11</strain>
    </source>
</reference>
<protein>
    <submittedName>
        <fullName evidence="1">Uncharacterized protein</fullName>
    </submittedName>
</protein>
<organism evidence="1 2">
    <name type="scientific">Galdieria yellowstonensis</name>
    <dbReference type="NCBI Taxonomy" id="3028027"/>
    <lineage>
        <taxon>Eukaryota</taxon>
        <taxon>Rhodophyta</taxon>
        <taxon>Bangiophyceae</taxon>
        <taxon>Galdieriales</taxon>
        <taxon>Galdieriaceae</taxon>
        <taxon>Galdieria</taxon>
    </lineage>
</organism>
<proteinExistence type="predicted"/>
<dbReference type="AlphaFoldDB" id="A0AAV9I5Q1"/>
<sequence>MLSLSSPDHLGFQGWRWHSLSILYELACLKNSSYFYANKCYNCFRRCSSSDSICFQQCKKTCHRDSQIVHKALHHIWDWNWKTFVLVEEKLFFPWLRSLQVKSAYEGILSELEKERQRVVDVSSNKQQQSHSSPQHSFFSRWQDKFANIVFQPWFLWKDRSKQRESSSTASVATCKTWKADTEQQYQELFKTYRLVTLLHDLCDQYFDHERKWLLPKISALVPVREQKKFNNRVLRFLGYATCRLQLVVLDESLKCRHPEEWRQFRSQVPKPVRLLIPYWKRRHYKQMHRHMCILGP</sequence>
<name>A0AAV9I5Q1_9RHOD</name>
<evidence type="ECO:0000313" key="1">
    <source>
        <dbReference type="EMBL" id="KAK4522149.1"/>
    </source>
</evidence>
<accession>A0AAV9I5Q1</accession>
<evidence type="ECO:0000313" key="2">
    <source>
        <dbReference type="Proteomes" id="UP001300502"/>
    </source>
</evidence>
<dbReference type="Proteomes" id="UP001300502">
    <property type="component" value="Unassembled WGS sequence"/>
</dbReference>
<comment type="caution">
    <text evidence="1">The sequence shown here is derived from an EMBL/GenBank/DDBJ whole genome shotgun (WGS) entry which is preliminary data.</text>
</comment>